<proteinExistence type="predicted"/>
<feature type="region of interest" description="Disordered" evidence="1">
    <location>
        <begin position="1"/>
        <end position="35"/>
    </location>
</feature>
<dbReference type="Proteomes" id="UP000177362">
    <property type="component" value="Unassembled WGS sequence"/>
</dbReference>
<gene>
    <name evidence="2" type="ORF">A3C11_01300</name>
</gene>
<sequence>MSDTNAEGGVARKSKNDAESHNKTKPTQTHHSECGLNTYASVTNPAIHKAIAITMMAFSACNDGRCVIADRYAVGTTMLALGYKKTLCTGEEIAVSQYSVVADAHTGAS</sequence>
<evidence type="ECO:0000256" key="1">
    <source>
        <dbReference type="SAM" id="MobiDB-lite"/>
    </source>
</evidence>
<dbReference type="AlphaFoldDB" id="A0A1G2KLL2"/>
<evidence type="ECO:0000313" key="2">
    <source>
        <dbReference type="EMBL" id="OHA00333.1"/>
    </source>
</evidence>
<protein>
    <submittedName>
        <fullName evidence="2">Uncharacterized protein</fullName>
    </submittedName>
</protein>
<dbReference type="EMBL" id="MHQJ01000051">
    <property type="protein sequence ID" value="OHA00333.1"/>
    <property type="molecule type" value="Genomic_DNA"/>
</dbReference>
<organism evidence="2 3">
    <name type="scientific">Candidatus Sungbacteria bacterium RIFCSPHIGHO2_02_FULL_49_12</name>
    <dbReference type="NCBI Taxonomy" id="1802271"/>
    <lineage>
        <taxon>Bacteria</taxon>
        <taxon>Candidatus Sungiibacteriota</taxon>
    </lineage>
</organism>
<name>A0A1G2KLL2_9BACT</name>
<comment type="caution">
    <text evidence="2">The sequence shown here is derived from an EMBL/GenBank/DDBJ whole genome shotgun (WGS) entry which is preliminary data.</text>
</comment>
<evidence type="ECO:0000313" key="3">
    <source>
        <dbReference type="Proteomes" id="UP000177362"/>
    </source>
</evidence>
<accession>A0A1G2KLL2</accession>
<reference evidence="2 3" key="1">
    <citation type="journal article" date="2016" name="Nat. Commun.">
        <title>Thousands of microbial genomes shed light on interconnected biogeochemical processes in an aquifer system.</title>
        <authorList>
            <person name="Anantharaman K."/>
            <person name="Brown C.T."/>
            <person name="Hug L.A."/>
            <person name="Sharon I."/>
            <person name="Castelle C.J."/>
            <person name="Probst A.J."/>
            <person name="Thomas B.C."/>
            <person name="Singh A."/>
            <person name="Wilkins M.J."/>
            <person name="Karaoz U."/>
            <person name="Brodie E.L."/>
            <person name="Williams K.H."/>
            <person name="Hubbard S.S."/>
            <person name="Banfield J.F."/>
        </authorList>
    </citation>
    <scope>NUCLEOTIDE SEQUENCE [LARGE SCALE GENOMIC DNA]</scope>
</reference>